<dbReference type="PROSITE" id="PS50043">
    <property type="entry name" value="HTH_LUXR_2"/>
    <property type="match status" value="1"/>
</dbReference>
<evidence type="ECO:0000313" key="6">
    <source>
        <dbReference type="Proteomes" id="UP000257080"/>
    </source>
</evidence>
<dbReference type="InterPro" id="IPR016032">
    <property type="entry name" value="Sig_transdc_resp-reg_C-effctor"/>
</dbReference>
<accession>A0A3E0WBU1</accession>
<dbReference type="EMBL" id="NBXE01000022">
    <property type="protein sequence ID" value="RFA26924.1"/>
    <property type="molecule type" value="Genomic_DNA"/>
</dbReference>
<evidence type="ECO:0000259" key="4">
    <source>
        <dbReference type="PROSITE" id="PS50043"/>
    </source>
</evidence>
<dbReference type="InterPro" id="IPR000792">
    <property type="entry name" value="Tscrpt_reg_LuxR_C"/>
</dbReference>
<dbReference type="InterPro" id="IPR039420">
    <property type="entry name" value="WalR-like"/>
</dbReference>
<dbReference type="AlphaFoldDB" id="A0A3E0WBU1"/>
<dbReference type="GO" id="GO:0003677">
    <property type="term" value="F:DNA binding"/>
    <property type="evidence" value="ECO:0007669"/>
    <property type="project" value="UniProtKB-KW"/>
</dbReference>
<dbReference type="SUPFAM" id="SSF46894">
    <property type="entry name" value="C-terminal effector domain of the bipartite response regulators"/>
    <property type="match status" value="1"/>
</dbReference>
<evidence type="ECO:0000313" key="5">
    <source>
        <dbReference type="EMBL" id="RFA26924.1"/>
    </source>
</evidence>
<organism evidence="5 6">
    <name type="scientific">Subtercola boreus</name>
    <dbReference type="NCBI Taxonomy" id="120213"/>
    <lineage>
        <taxon>Bacteria</taxon>
        <taxon>Bacillati</taxon>
        <taxon>Actinomycetota</taxon>
        <taxon>Actinomycetes</taxon>
        <taxon>Micrococcales</taxon>
        <taxon>Microbacteriaceae</taxon>
        <taxon>Subtercola</taxon>
    </lineage>
</organism>
<dbReference type="SMART" id="SM00421">
    <property type="entry name" value="HTH_LUXR"/>
    <property type="match status" value="1"/>
</dbReference>
<evidence type="ECO:0000256" key="2">
    <source>
        <dbReference type="ARBA" id="ARBA00023125"/>
    </source>
</evidence>
<dbReference type="GO" id="GO:0006355">
    <property type="term" value="P:regulation of DNA-templated transcription"/>
    <property type="evidence" value="ECO:0007669"/>
    <property type="project" value="InterPro"/>
</dbReference>
<evidence type="ECO:0000256" key="1">
    <source>
        <dbReference type="ARBA" id="ARBA00023015"/>
    </source>
</evidence>
<comment type="caution">
    <text evidence="5">The sequence shown here is derived from an EMBL/GenBank/DDBJ whole genome shotgun (WGS) entry which is preliminary data.</text>
</comment>
<dbReference type="Proteomes" id="UP000257080">
    <property type="component" value="Unassembled WGS sequence"/>
</dbReference>
<dbReference type="RefSeq" id="WP_116418684.1">
    <property type="nucleotide sequence ID" value="NZ_NBXC01000017.1"/>
</dbReference>
<dbReference type="Pfam" id="PF00196">
    <property type="entry name" value="GerE"/>
    <property type="match status" value="1"/>
</dbReference>
<keyword evidence="1" id="KW-0805">Transcription regulation</keyword>
<dbReference type="Gene3D" id="3.40.50.2300">
    <property type="match status" value="1"/>
</dbReference>
<feature type="domain" description="HTH luxR-type" evidence="4">
    <location>
        <begin position="55"/>
        <end position="120"/>
    </location>
</feature>
<keyword evidence="2" id="KW-0238">DNA-binding</keyword>
<dbReference type="PANTHER" id="PTHR43214">
    <property type="entry name" value="TWO-COMPONENT RESPONSE REGULATOR"/>
    <property type="match status" value="1"/>
</dbReference>
<keyword evidence="3" id="KW-0804">Transcription</keyword>
<dbReference type="CDD" id="cd06170">
    <property type="entry name" value="LuxR_C_like"/>
    <property type="match status" value="1"/>
</dbReference>
<reference evidence="5 6" key="1">
    <citation type="submission" date="2017-04" db="EMBL/GenBank/DDBJ databases">
        <title>Comparative genome analysis of Subtercola boreus.</title>
        <authorList>
            <person name="Cho Y.-J."/>
            <person name="Cho A."/>
            <person name="Kim O.-S."/>
            <person name="Lee J.-I."/>
        </authorList>
    </citation>
    <scope>NUCLEOTIDE SEQUENCE [LARGE SCALE GENOMIC DNA]</scope>
    <source>
        <strain evidence="5 6">P28004</strain>
    </source>
</reference>
<proteinExistence type="predicted"/>
<dbReference type="PANTHER" id="PTHR43214:SF24">
    <property type="entry name" value="TRANSCRIPTIONAL REGULATORY PROTEIN NARL-RELATED"/>
    <property type="match status" value="1"/>
</dbReference>
<sequence length="124" mass="13318">MKHGAAAFLTKDATPEFVLQTIRAVHAGDRVVHPGATMRLVTEFEEAPAGVGPRPVDAIAVLSPREQEIFLLAAKGLSNSAIAGAAYISEATTKTHVRNILNKLWLQSRAQIVVYAYENGLLTP</sequence>
<name>A0A3E0WBU1_9MICO</name>
<dbReference type="OrthoDB" id="9808843at2"/>
<evidence type="ECO:0000256" key="3">
    <source>
        <dbReference type="ARBA" id="ARBA00023163"/>
    </source>
</evidence>
<protein>
    <recommendedName>
        <fullName evidence="4">HTH luxR-type domain-containing protein</fullName>
    </recommendedName>
</protein>
<gene>
    <name evidence="5" type="ORF">B7R25_09280</name>
</gene>
<dbReference type="PRINTS" id="PR00038">
    <property type="entry name" value="HTHLUXR"/>
</dbReference>